<reference evidence="9 10" key="1">
    <citation type="submission" date="2020-12" db="EMBL/GenBank/DDBJ databases">
        <title>WGS of Thermoactinomyces spp.</title>
        <authorList>
            <person name="Cheng K."/>
        </authorList>
    </citation>
    <scope>NUCLEOTIDE SEQUENCE [LARGE SCALE GENOMIC DNA]</scope>
    <source>
        <strain evidence="10">CICC 10671\DSM 43846</strain>
    </source>
</reference>
<dbReference type="InterPro" id="IPR004101">
    <property type="entry name" value="Mur_ligase_C"/>
</dbReference>
<dbReference type="EC" id="6.3.2.10" evidence="6"/>
<comment type="catalytic activity">
    <reaction evidence="6">
        <text>D-alanyl-D-alanine + UDP-N-acetyl-alpha-D-muramoyl-L-alanyl-gamma-D-glutamyl-meso-2,6-diaminopimelate + ATP = UDP-N-acetyl-alpha-D-muramoyl-L-alanyl-gamma-D-glutamyl-meso-2,6-diaminopimeloyl-D-alanyl-D-alanine + ADP + phosphate + H(+)</text>
        <dbReference type="Rhea" id="RHEA:28374"/>
        <dbReference type="ChEBI" id="CHEBI:15378"/>
        <dbReference type="ChEBI" id="CHEBI:30616"/>
        <dbReference type="ChEBI" id="CHEBI:43474"/>
        <dbReference type="ChEBI" id="CHEBI:57822"/>
        <dbReference type="ChEBI" id="CHEBI:61386"/>
        <dbReference type="ChEBI" id="CHEBI:83905"/>
        <dbReference type="ChEBI" id="CHEBI:456216"/>
        <dbReference type="EC" id="6.3.2.10"/>
    </reaction>
</comment>
<evidence type="ECO:0000259" key="8">
    <source>
        <dbReference type="Pfam" id="PF08245"/>
    </source>
</evidence>
<dbReference type="AlphaFoldDB" id="A0A8I1AF49"/>
<dbReference type="NCBIfam" id="TIGR01143">
    <property type="entry name" value="murF"/>
    <property type="match status" value="1"/>
</dbReference>
<keyword evidence="6" id="KW-0961">Cell wall biogenesis/degradation</keyword>
<dbReference type="GO" id="GO:0005737">
    <property type="term" value="C:cytoplasm"/>
    <property type="evidence" value="ECO:0007669"/>
    <property type="project" value="UniProtKB-SubCell"/>
</dbReference>
<comment type="function">
    <text evidence="6">Involved in cell wall formation. Catalyzes the final step in the synthesis of UDP-N-acetylmuramoyl-pentapeptide, the precursor of murein.</text>
</comment>
<evidence type="ECO:0000256" key="1">
    <source>
        <dbReference type="ARBA" id="ARBA00022598"/>
    </source>
</evidence>
<comment type="pathway">
    <text evidence="6">Cell wall biogenesis; peptidoglycan biosynthesis.</text>
</comment>
<keyword evidence="4" id="KW-0067">ATP-binding</keyword>
<evidence type="ECO:0000256" key="6">
    <source>
        <dbReference type="RuleBase" id="RU004136"/>
    </source>
</evidence>
<dbReference type="InterPro" id="IPR013221">
    <property type="entry name" value="Mur_ligase_cen"/>
</dbReference>
<comment type="caution">
    <text evidence="9">The sequence shown here is derived from an EMBL/GenBank/DDBJ whole genome shotgun (WGS) entry which is preliminary data.</text>
</comment>
<dbReference type="GO" id="GO:0005524">
    <property type="term" value="F:ATP binding"/>
    <property type="evidence" value="ECO:0007669"/>
    <property type="project" value="UniProtKB-KW"/>
</dbReference>
<dbReference type="Proteomes" id="UP000633619">
    <property type="component" value="Unassembled WGS sequence"/>
</dbReference>
<keyword evidence="6" id="KW-0573">Peptidoglycan synthesis</keyword>
<organism evidence="9 10">
    <name type="scientific">Thermoactinomyces intermedius</name>
    <dbReference type="NCBI Taxonomy" id="2024"/>
    <lineage>
        <taxon>Bacteria</taxon>
        <taxon>Bacillati</taxon>
        <taxon>Bacillota</taxon>
        <taxon>Bacilli</taxon>
        <taxon>Bacillales</taxon>
        <taxon>Thermoactinomycetaceae</taxon>
        <taxon>Thermoactinomyces</taxon>
    </lineage>
</organism>
<evidence type="ECO:0000256" key="4">
    <source>
        <dbReference type="ARBA" id="ARBA00022840"/>
    </source>
</evidence>
<keyword evidence="2 6" id="KW-0132">Cell division</keyword>
<dbReference type="InterPro" id="IPR036615">
    <property type="entry name" value="Mur_ligase_C_dom_sf"/>
</dbReference>
<keyword evidence="3" id="KW-0547">Nucleotide-binding</keyword>
<protein>
    <recommendedName>
        <fullName evidence="6">UDP-N-acetylmuramoyl-tripeptide--D-alanyl-D-alanine ligase</fullName>
        <ecNumber evidence="6">6.3.2.10</ecNumber>
    </recommendedName>
</protein>
<evidence type="ECO:0000313" key="9">
    <source>
        <dbReference type="EMBL" id="MBH8596184.1"/>
    </source>
</evidence>
<sequence>MKAIQLNKLAQIMGGRLTAGSPSKIVQSLNFGNPKQLKPHQVYFYTRKIRWHEKQLPAIQRIRPLAVVLPAHLSSRGIPPGTSIIRVQDAYQAFFKAGLWNWKQCPARVIGITGSAGKTTTTEMVASILKYRAPMVKTHRNLNTFSFLPTYLTRLTGKEKLLLLEMGMKSLNNIRKQCQIVRPEIGAVTNVGEAHAGSLGGLHLIVKAKQELVDGVRKNGTLILNADDPRSRKLKTNRFQGKILTFGIRNPAHIRGKNIRYTRNGMAFDTVLQGRSFPVRIPVFGTHNVYNALTAIGVAWAYGTTIPEIQKGLATFKAPKMRLEFIRTKSGRILINDAWNANPTALRAGLDVLKNVSGSRPKIAVLGDMLELGEYSHQAHRQSGKYAARLGLTQLITLGKRGKIIARSAVANGMSPQRVLACDDFRQALHHLARTPKNAVIYFKASRSLHFEKLVRQLKRL</sequence>
<keyword evidence="1 9" id="KW-0436">Ligase</keyword>
<proteinExistence type="predicted"/>
<evidence type="ECO:0000259" key="7">
    <source>
        <dbReference type="Pfam" id="PF02875"/>
    </source>
</evidence>
<dbReference type="GO" id="GO:0071555">
    <property type="term" value="P:cell wall organization"/>
    <property type="evidence" value="ECO:0007669"/>
    <property type="project" value="UniProtKB-KW"/>
</dbReference>
<gene>
    <name evidence="9" type="ORF">I8U20_12820</name>
</gene>
<dbReference type="Gene3D" id="3.90.190.20">
    <property type="entry name" value="Mur ligase, C-terminal domain"/>
    <property type="match status" value="1"/>
</dbReference>
<feature type="domain" description="Mur ligase central" evidence="8">
    <location>
        <begin position="112"/>
        <end position="299"/>
    </location>
</feature>
<dbReference type="SUPFAM" id="SSF53244">
    <property type="entry name" value="MurD-like peptide ligases, peptide-binding domain"/>
    <property type="match status" value="1"/>
</dbReference>
<comment type="subcellular location">
    <subcellularLocation>
        <location evidence="6">Cytoplasm</location>
    </subcellularLocation>
</comment>
<keyword evidence="10" id="KW-1185">Reference proteome</keyword>
<dbReference type="SUPFAM" id="SSF53623">
    <property type="entry name" value="MurD-like peptide ligases, catalytic domain"/>
    <property type="match status" value="1"/>
</dbReference>
<dbReference type="GO" id="GO:0051301">
    <property type="term" value="P:cell division"/>
    <property type="evidence" value="ECO:0007669"/>
    <property type="project" value="UniProtKB-KW"/>
</dbReference>
<evidence type="ECO:0000256" key="2">
    <source>
        <dbReference type="ARBA" id="ARBA00022618"/>
    </source>
</evidence>
<dbReference type="PANTHER" id="PTHR43024">
    <property type="entry name" value="UDP-N-ACETYLMURAMOYL-TRIPEPTIDE--D-ALANYL-D-ALANINE LIGASE"/>
    <property type="match status" value="1"/>
</dbReference>
<dbReference type="InterPro" id="IPR036565">
    <property type="entry name" value="Mur-like_cat_sf"/>
</dbReference>
<dbReference type="UniPathway" id="UPA00219"/>
<dbReference type="Pfam" id="PF08245">
    <property type="entry name" value="Mur_ligase_M"/>
    <property type="match status" value="1"/>
</dbReference>
<dbReference type="PANTHER" id="PTHR43024:SF1">
    <property type="entry name" value="UDP-N-ACETYLMURAMOYL-TRIPEPTIDE--D-ALANYL-D-ALANINE LIGASE"/>
    <property type="match status" value="1"/>
</dbReference>
<evidence type="ECO:0000256" key="5">
    <source>
        <dbReference type="ARBA" id="ARBA00023306"/>
    </source>
</evidence>
<dbReference type="Gene3D" id="3.40.1190.10">
    <property type="entry name" value="Mur-like, catalytic domain"/>
    <property type="match status" value="1"/>
</dbReference>
<feature type="domain" description="Mur ligase C-terminal" evidence="7">
    <location>
        <begin position="321"/>
        <end position="447"/>
    </location>
</feature>
<keyword evidence="5 6" id="KW-0131">Cell cycle</keyword>
<dbReference type="GO" id="GO:0047480">
    <property type="term" value="F:UDP-N-acetylmuramoyl-tripeptide-D-alanyl-D-alanine ligase activity"/>
    <property type="evidence" value="ECO:0007669"/>
    <property type="project" value="UniProtKB-EC"/>
</dbReference>
<evidence type="ECO:0000256" key="3">
    <source>
        <dbReference type="ARBA" id="ARBA00022741"/>
    </source>
</evidence>
<dbReference type="Pfam" id="PF02875">
    <property type="entry name" value="Mur_ligase_C"/>
    <property type="match status" value="1"/>
</dbReference>
<dbReference type="GO" id="GO:0008360">
    <property type="term" value="P:regulation of cell shape"/>
    <property type="evidence" value="ECO:0007669"/>
    <property type="project" value="UniProtKB-KW"/>
</dbReference>
<dbReference type="EMBL" id="JAECVW010000011">
    <property type="protein sequence ID" value="MBH8596184.1"/>
    <property type="molecule type" value="Genomic_DNA"/>
</dbReference>
<evidence type="ECO:0000313" key="10">
    <source>
        <dbReference type="Proteomes" id="UP000633619"/>
    </source>
</evidence>
<dbReference type="RefSeq" id="WP_181732862.1">
    <property type="nucleotide sequence ID" value="NZ_JACEIR010000013.1"/>
</dbReference>
<name>A0A8I1AF49_THEIN</name>
<dbReference type="GO" id="GO:0009252">
    <property type="term" value="P:peptidoglycan biosynthetic process"/>
    <property type="evidence" value="ECO:0007669"/>
    <property type="project" value="UniProtKB-UniPathway"/>
</dbReference>
<accession>A0A8I1AF49</accession>
<dbReference type="InterPro" id="IPR005863">
    <property type="entry name" value="UDP-N-AcMur_synth"/>
</dbReference>
<dbReference type="InterPro" id="IPR051046">
    <property type="entry name" value="MurCDEF_CellWall_CoF430Synth"/>
</dbReference>
<keyword evidence="6" id="KW-0133">Cell shape</keyword>